<sequence>MRVHVKTPSRLHLGILDLSGSLGRLYGSLGLSILTPSFEAVIEPSPSEVVIEPYDAFVKEAVERSRRVLGTSEGFAVKVVEKIPRHVGLGSGTQTLLGIAMGLASLLDVEASVDELAAKLGRGTVSGVGTAVFKHGGFVIDGGLKPNKGRIPPTIVRVNFPERWHVVLAIPYGARGLSGWEEERAFRKIGRQPDWIAERICRLVLMKLLPGILDEDIMEFGEALTEVQRLVGTYFSSVQGGIFSNELTRLCVETMLESGAAGSGQSSWGPTAYGFTDSAKAAERVASALRDVLSSKGRVLTTKASNSGALIRRI</sequence>
<dbReference type="PANTHER" id="PTHR20861:SF6">
    <property type="entry name" value="BETA-RIBOFURANOSYLPHENOL 5'-PHOSPHATE SYNTHASE"/>
    <property type="match status" value="1"/>
</dbReference>
<comment type="function">
    <text evidence="2">Catalyzes the condensation of 4-aminobenzoate (pABA) with 5-phospho-alpha-D-ribose 1-diphosphate (PRPP) to produce beta-ribofuranosylaminobenzene 5'-phosphate (beta-RFA-P).</text>
</comment>
<proteinExistence type="inferred from homology"/>
<evidence type="ECO:0000313" key="5">
    <source>
        <dbReference type="EMBL" id="PUA31394.1"/>
    </source>
</evidence>
<gene>
    <name evidence="5" type="ORF">B9J98_06440</name>
</gene>
<accession>A0A2R7Y1J3</accession>
<protein>
    <recommendedName>
        <fullName evidence="2">Beta-ribofuranosylaminobenzene 5'-phosphate synthase</fullName>
        <shortName evidence="2">Beta-RFA-P synthase</shortName>
        <ecNumber evidence="2">2.4.2.54</ecNumber>
    </recommendedName>
</protein>
<dbReference type="Pfam" id="PF08544">
    <property type="entry name" value="GHMP_kinases_C"/>
    <property type="match status" value="1"/>
</dbReference>
<dbReference type="InterPro" id="IPR004422">
    <property type="entry name" value="RFAP_synthase"/>
</dbReference>
<dbReference type="InterPro" id="IPR006204">
    <property type="entry name" value="GHMP_kinase_N_dom"/>
</dbReference>
<dbReference type="Gene3D" id="3.30.230.10">
    <property type="match status" value="1"/>
</dbReference>
<comment type="subunit">
    <text evidence="2">Homodimer.</text>
</comment>
<dbReference type="AlphaFoldDB" id="A0A2R7Y1J3"/>
<dbReference type="UniPathway" id="UPA00065"/>
<comment type="caution">
    <text evidence="5">The sequence shown here is derived from an EMBL/GenBank/DDBJ whole genome shotgun (WGS) entry which is preliminary data.</text>
</comment>
<dbReference type="InterPro" id="IPR020568">
    <property type="entry name" value="Ribosomal_Su5_D2-typ_SF"/>
</dbReference>
<comment type="pathway">
    <text evidence="2">Cofactor biosynthesis; 5,6,7,8-tetrahydromethanopterin biosynthesis.</text>
</comment>
<evidence type="ECO:0000313" key="6">
    <source>
        <dbReference type="Proteomes" id="UP000244066"/>
    </source>
</evidence>
<dbReference type="GO" id="GO:0005524">
    <property type="term" value="F:ATP binding"/>
    <property type="evidence" value="ECO:0007669"/>
    <property type="project" value="UniProtKB-UniRule"/>
</dbReference>
<comment type="similarity">
    <text evidence="2">Belongs to the beta-RFA-P synthase family.</text>
</comment>
<evidence type="ECO:0000259" key="3">
    <source>
        <dbReference type="Pfam" id="PF00288"/>
    </source>
</evidence>
<reference evidence="5 6" key="1">
    <citation type="submission" date="2017-04" db="EMBL/GenBank/DDBJ databases">
        <title>Draft Aigarchaeota genome from a New Zealand hot spring.</title>
        <authorList>
            <person name="Reysenbach A.-L."/>
            <person name="Donaho J.A."/>
            <person name="Gerhart J."/>
            <person name="Kelley J.F."/>
            <person name="Kouba K."/>
            <person name="Podar M."/>
            <person name="Stott M."/>
        </authorList>
    </citation>
    <scope>NUCLEOTIDE SEQUENCE [LARGE SCALE GENOMIC DNA]</scope>
    <source>
        <strain evidence="5">NZ13_MG1</strain>
    </source>
</reference>
<evidence type="ECO:0000256" key="2">
    <source>
        <dbReference type="PIRNR" id="PIRNR004884"/>
    </source>
</evidence>
<dbReference type="EC" id="2.4.2.54" evidence="2"/>
<feature type="domain" description="GHMP kinase C-terminal" evidence="4">
    <location>
        <begin position="209"/>
        <end position="293"/>
    </location>
</feature>
<evidence type="ECO:0000259" key="4">
    <source>
        <dbReference type="Pfam" id="PF08544"/>
    </source>
</evidence>
<comment type="catalytic activity">
    <reaction evidence="2">
        <text>5-phospho-alpha-D-ribose 1-diphosphate + 4-hydroxybenzoate + H(+) = 4-(beta-D-ribofuranosyl)phenol 5'-phosphate + CO2 + diphosphate</text>
        <dbReference type="Rhea" id="RHEA:48556"/>
        <dbReference type="ChEBI" id="CHEBI:15378"/>
        <dbReference type="ChEBI" id="CHEBI:16526"/>
        <dbReference type="ChEBI" id="CHEBI:17879"/>
        <dbReference type="ChEBI" id="CHEBI:33019"/>
        <dbReference type="ChEBI" id="CHEBI:58017"/>
        <dbReference type="ChEBI" id="CHEBI:82767"/>
        <dbReference type="EC" id="2.4.2.54"/>
    </reaction>
</comment>
<dbReference type="GO" id="GO:0043793">
    <property type="term" value="F:beta-ribofuranosylaminobenzene 5'-phosphate synthase activity"/>
    <property type="evidence" value="ECO:0007669"/>
    <property type="project" value="UniProtKB-EC"/>
</dbReference>
<dbReference type="Proteomes" id="UP000244066">
    <property type="component" value="Unassembled WGS sequence"/>
</dbReference>
<dbReference type="PANTHER" id="PTHR20861">
    <property type="entry name" value="HOMOSERINE/4-DIPHOSPHOCYTIDYL-2-C-METHYL-D-ERYTHRITOL KINASE"/>
    <property type="match status" value="1"/>
</dbReference>
<dbReference type="InterPro" id="IPR014721">
    <property type="entry name" value="Ribsml_uS5_D2-typ_fold_subgr"/>
</dbReference>
<dbReference type="Pfam" id="PF00288">
    <property type="entry name" value="GHMP_kinases_N"/>
    <property type="match status" value="1"/>
</dbReference>
<evidence type="ECO:0000256" key="1">
    <source>
        <dbReference type="ARBA" id="ARBA00022679"/>
    </source>
</evidence>
<dbReference type="InterPro" id="IPR013750">
    <property type="entry name" value="GHMP_kinase_C_dom"/>
</dbReference>
<dbReference type="NCBIfam" id="TIGR00144">
    <property type="entry name" value="beta_RFAP_syn"/>
    <property type="match status" value="1"/>
</dbReference>
<dbReference type="SUPFAM" id="SSF54211">
    <property type="entry name" value="Ribosomal protein S5 domain 2-like"/>
    <property type="match status" value="1"/>
</dbReference>
<organism evidence="5 6">
    <name type="scientific">Candidatus Terraquivivens tikiterensis</name>
    <dbReference type="NCBI Taxonomy" id="1980982"/>
    <lineage>
        <taxon>Archaea</taxon>
        <taxon>Nitrososphaerota</taxon>
        <taxon>Candidatus Wolframiiraptoraceae</taxon>
        <taxon>Candidatus Terraquivivens</taxon>
    </lineage>
</organism>
<dbReference type="EMBL" id="NDWU01000018">
    <property type="protein sequence ID" value="PUA31394.1"/>
    <property type="molecule type" value="Genomic_DNA"/>
</dbReference>
<feature type="domain" description="GHMP kinase N-terminal" evidence="3">
    <location>
        <begin position="57"/>
        <end position="135"/>
    </location>
</feature>
<name>A0A2R7Y1J3_9ARCH</name>
<keyword evidence="1 2" id="KW-0808">Transferase</keyword>
<dbReference type="PIRSF" id="PIRSF004884">
    <property type="entry name" value="Sugar_kin_arch"/>
    <property type="match status" value="1"/>
</dbReference>
<keyword evidence="2" id="KW-0328">Glycosyltransferase</keyword>